<dbReference type="NCBIfam" id="TIGR01593">
    <property type="entry name" value="holin_tox_secr"/>
    <property type="match status" value="1"/>
</dbReference>
<feature type="transmembrane region" description="Helical" evidence="6">
    <location>
        <begin position="20"/>
        <end position="41"/>
    </location>
</feature>
<keyword evidence="3 6" id="KW-1133">Transmembrane helix</keyword>
<feature type="transmembrane region" description="Helical" evidence="6">
    <location>
        <begin position="61"/>
        <end position="81"/>
    </location>
</feature>
<comment type="subcellular location">
    <subcellularLocation>
        <location evidence="1">Membrane</location>
        <topology evidence="1">Multi-pass membrane protein</topology>
    </subcellularLocation>
</comment>
<accession>A0A1X6WRT0</accession>
<evidence type="ECO:0000256" key="6">
    <source>
        <dbReference type="SAM" id="Phobius"/>
    </source>
</evidence>
<evidence type="ECO:0000313" key="8">
    <source>
        <dbReference type="Proteomes" id="UP000195918"/>
    </source>
</evidence>
<protein>
    <submittedName>
        <fullName evidence="7">Phage holin</fullName>
    </submittedName>
</protein>
<dbReference type="EMBL" id="FWFD01000019">
    <property type="protein sequence ID" value="SLM87063.1"/>
    <property type="molecule type" value="Genomic_DNA"/>
</dbReference>
<sequence length="121" mass="13786">MEKPIFDNNMDLNDIYLNPYIYLLIIVIIVDIFTGLAKAIFSRNYPDLDSTIGLRGLIKHVVVLILVIVFNAYCVMFQLSAYSDLFILFYIGNYGLSIIENLGALGIPIPNFIKKHINKLK</sequence>
<dbReference type="AlphaFoldDB" id="A0A1X6WRT0"/>
<name>A0A1X6WRT0_9ENTE</name>
<dbReference type="RefSeq" id="WP_086952683.1">
    <property type="nucleotide sequence ID" value="NZ_FWFD01000019.1"/>
</dbReference>
<proteinExistence type="inferred from homology"/>
<keyword evidence="8" id="KW-1185">Reference proteome</keyword>
<evidence type="ECO:0000256" key="1">
    <source>
        <dbReference type="ARBA" id="ARBA00004141"/>
    </source>
</evidence>
<evidence type="ECO:0000256" key="5">
    <source>
        <dbReference type="ARBA" id="ARBA00023600"/>
    </source>
</evidence>
<evidence type="ECO:0000256" key="2">
    <source>
        <dbReference type="ARBA" id="ARBA00022692"/>
    </source>
</evidence>
<dbReference type="OrthoDB" id="88184at2"/>
<evidence type="ECO:0000256" key="3">
    <source>
        <dbReference type="ARBA" id="ARBA00022989"/>
    </source>
</evidence>
<gene>
    <name evidence="7" type="ORF">FM121_13275</name>
</gene>
<reference evidence="8" key="1">
    <citation type="submission" date="2017-02" db="EMBL/GenBank/DDBJ databases">
        <authorList>
            <person name="Dridi B."/>
        </authorList>
    </citation>
    <scope>NUCLEOTIDE SEQUENCE [LARGE SCALE GENOMIC DNA]</scope>
    <source>
        <strain evidence="8">bH819</strain>
    </source>
</reference>
<keyword evidence="2 6" id="KW-0812">Transmembrane</keyword>
<feature type="transmembrane region" description="Helical" evidence="6">
    <location>
        <begin position="87"/>
        <end position="113"/>
    </location>
</feature>
<dbReference type="Pfam" id="PF05105">
    <property type="entry name" value="Phage_holin_4_1"/>
    <property type="match status" value="1"/>
</dbReference>
<comment type="similarity">
    <text evidence="5">Belongs to the bacteriophage holin family. Cp-1 holin subfamily.</text>
</comment>
<evidence type="ECO:0000256" key="4">
    <source>
        <dbReference type="ARBA" id="ARBA00023136"/>
    </source>
</evidence>
<dbReference type="InterPro" id="IPR006480">
    <property type="entry name" value="Phage_holin_4_1"/>
</dbReference>
<organism evidence="7 8">
    <name type="scientific">Vagococcus fluvialis bH819</name>
    <dbReference type="NCBI Taxonomy" id="1255619"/>
    <lineage>
        <taxon>Bacteria</taxon>
        <taxon>Bacillati</taxon>
        <taxon>Bacillota</taxon>
        <taxon>Bacilli</taxon>
        <taxon>Lactobacillales</taxon>
        <taxon>Enterococcaceae</taxon>
        <taxon>Vagococcus</taxon>
    </lineage>
</organism>
<dbReference type="Proteomes" id="UP000195918">
    <property type="component" value="Unassembled WGS sequence"/>
</dbReference>
<keyword evidence="4 6" id="KW-0472">Membrane</keyword>
<dbReference type="GO" id="GO:0016020">
    <property type="term" value="C:membrane"/>
    <property type="evidence" value="ECO:0007669"/>
    <property type="project" value="UniProtKB-SubCell"/>
</dbReference>
<evidence type="ECO:0000313" key="7">
    <source>
        <dbReference type="EMBL" id="SLM87063.1"/>
    </source>
</evidence>